<sequence length="70" mass="7870">MIDDQQRKIGKWTMIMLRAALSPEPSQWLFANQLVPLLISALGAVPQMKWIDDGLVNKCSSSQVKMHSCN</sequence>
<evidence type="ECO:0000313" key="2">
    <source>
        <dbReference type="Proteomes" id="UP001196413"/>
    </source>
</evidence>
<organism evidence="1 2">
    <name type="scientific">Parelaphostrongylus tenuis</name>
    <name type="common">Meningeal worm</name>
    <dbReference type="NCBI Taxonomy" id="148309"/>
    <lineage>
        <taxon>Eukaryota</taxon>
        <taxon>Metazoa</taxon>
        <taxon>Ecdysozoa</taxon>
        <taxon>Nematoda</taxon>
        <taxon>Chromadorea</taxon>
        <taxon>Rhabditida</taxon>
        <taxon>Rhabditina</taxon>
        <taxon>Rhabditomorpha</taxon>
        <taxon>Strongyloidea</taxon>
        <taxon>Metastrongylidae</taxon>
        <taxon>Parelaphostrongylus</taxon>
    </lineage>
</organism>
<reference evidence="1" key="1">
    <citation type="submission" date="2021-06" db="EMBL/GenBank/DDBJ databases">
        <title>Parelaphostrongylus tenuis whole genome reference sequence.</title>
        <authorList>
            <person name="Garwood T.J."/>
            <person name="Larsen P.A."/>
            <person name="Fountain-Jones N.M."/>
            <person name="Garbe J.R."/>
            <person name="Macchietto M.G."/>
            <person name="Kania S.A."/>
            <person name="Gerhold R.W."/>
            <person name="Richards J.E."/>
            <person name="Wolf T.M."/>
        </authorList>
    </citation>
    <scope>NUCLEOTIDE SEQUENCE</scope>
    <source>
        <strain evidence="1">MNPRO001-30</strain>
        <tissue evidence="1">Meninges</tissue>
    </source>
</reference>
<keyword evidence="2" id="KW-1185">Reference proteome</keyword>
<dbReference type="AlphaFoldDB" id="A0AAD5QR86"/>
<gene>
    <name evidence="1" type="ORF">KIN20_020962</name>
</gene>
<dbReference type="EMBL" id="JAHQIW010004252">
    <property type="protein sequence ID" value="KAJ1361663.1"/>
    <property type="molecule type" value="Genomic_DNA"/>
</dbReference>
<name>A0AAD5QR86_PARTN</name>
<accession>A0AAD5QR86</accession>
<comment type="caution">
    <text evidence="1">The sequence shown here is derived from an EMBL/GenBank/DDBJ whole genome shotgun (WGS) entry which is preliminary data.</text>
</comment>
<proteinExistence type="predicted"/>
<evidence type="ECO:0000313" key="1">
    <source>
        <dbReference type="EMBL" id="KAJ1361663.1"/>
    </source>
</evidence>
<protein>
    <submittedName>
        <fullName evidence="1">Uncharacterized protein</fullName>
    </submittedName>
</protein>
<dbReference type="Proteomes" id="UP001196413">
    <property type="component" value="Unassembled WGS sequence"/>
</dbReference>